<evidence type="ECO:0000256" key="2">
    <source>
        <dbReference type="ARBA" id="ARBA00023125"/>
    </source>
</evidence>
<dbReference type="SUPFAM" id="SSF47413">
    <property type="entry name" value="lambda repressor-like DNA-binding domains"/>
    <property type="match status" value="1"/>
</dbReference>
<evidence type="ECO:0000313" key="6">
    <source>
        <dbReference type="EMBL" id="KAK4469864.1"/>
    </source>
</evidence>
<protein>
    <recommendedName>
        <fullName evidence="5">HTH cro/C1-type domain-containing protein</fullName>
    </recommendedName>
</protein>
<keyword evidence="7" id="KW-1185">Reference proteome</keyword>
<organism evidence="6 7">
    <name type="scientific">Schistosoma mekongi</name>
    <name type="common">Parasitic worm</name>
    <dbReference type="NCBI Taxonomy" id="38744"/>
    <lineage>
        <taxon>Eukaryota</taxon>
        <taxon>Metazoa</taxon>
        <taxon>Spiralia</taxon>
        <taxon>Lophotrochozoa</taxon>
        <taxon>Platyhelminthes</taxon>
        <taxon>Trematoda</taxon>
        <taxon>Digenea</taxon>
        <taxon>Strigeidida</taxon>
        <taxon>Schistosomatoidea</taxon>
        <taxon>Schistosomatidae</taxon>
        <taxon>Schistosoma</taxon>
    </lineage>
</organism>
<dbReference type="PROSITE" id="PS50943">
    <property type="entry name" value="HTH_CROC1"/>
    <property type="match status" value="1"/>
</dbReference>
<dbReference type="Pfam" id="PF01381">
    <property type="entry name" value="HTH_3"/>
    <property type="match status" value="1"/>
</dbReference>
<keyword evidence="4" id="KW-0472">Membrane</keyword>
<feature type="domain" description="HTH cro/C1-type" evidence="5">
    <location>
        <begin position="105"/>
        <end position="159"/>
    </location>
</feature>
<keyword evidence="4" id="KW-1133">Transmembrane helix</keyword>
<name>A0AAE1ZAK9_SCHME</name>
<dbReference type="GO" id="GO:0005634">
    <property type="term" value="C:nucleus"/>
    <property type="evidence" value="ECO:0007669"/>
    <property type="project" value="TreeGrafter"/>
</dbReference>
<dbReference type="FunFam" id="1.10.260.40:FF:000018">
    <property type="entry name" value="Multiprotein bridging factor 1"/>
    <property type="match status" value="1"/>
</dbReference>
<dbReference type="SMART" id="SM00530">
    <property type="entry name" value="HTH_XRE"/>
    <property type="match status" value="1"/>
</dbReference>
<gene>
    <name evidence="6" type="ORF">MN116_007373</name>
</gene>
<dbReference type="PANTHER" id="PTHR10245:SF15">
    <property type="entry name" value="ENDOTHELIAL DIFFERENTIATION-RELATED FACTOR 1"/>
    <property type="match status" value="1"/>
</dbReference>
<comment type="caution">
    <text evidence="6">The sequence shown here is derived from an EMBL/GenBank/DDBJ whole genome shotgun (WGS) entry which is preliminary data.</text>
</comment>
<evidence type="ECO:0000259" key="5">
    <source>
        <dbReference type="PROSITE" id="PS50943"/>
    </source>
</evidence>
<dbReference type="Proteomes" id="UP001292079">
    <property type="component" value="Unassembled WGS sequence"/>
</dbReference>
<sequence>MIELNFTTIIIIGRAALTYVTFAVVIIFVNVVVRNSSMEGVRTVTLKSNSSFSAAQRRGDHIETHKRWAAGQNKQRTIEKNTAKLEEDTEDLHNDLVDMDVGKIIMQARQEKNLTQKDLATKINEKQQVIADYEQGRAVKNQAIISKLEKALGVKLRGKDKGKPLGSTKKT</sequence>
<accession>A0AAE1ZAK9</accession>
<dbReference type="Gene3D" id="1.10.260.40">
    <property type="entry name" value="lambda repressor-like DNA-binding domains"/>
    <property type="match status" value="1"/>
</dbReference>
<dbReference type="InterPro" id="IPR001387">
    <property type="entry name" value="Cro/C1-type_HTH"/>
</dbReference>
<dbReference type="AlphaFoldDB" id="A0AAE1ZAK9"/>
<evidence type="ECO:0000256" key="3">
    <source>
        <dbReference type="ARBA" id="ARBA00023163"/>
    </source>
</evidence>
<dbReference type="InterPro" id="IPR013729">
    <property type="entry name" value="MBF1_N"/>
</dbReference>
<dbReference type="CDD" id="cd00093">
    <property type="entry name" value="HTH_XRE"/>
    <property type="match status" value="1"/>
</dbReference>
<proteinExistence type="predicted"/>
<evidence type="ECO:0000256" key="1">
    <source>
        <dbReference type="ARBA" id="ARBA00023015"/>
    </source>
</evidence>
<dbReference type="EMBL" id="JALJAT010000005">
    <property type="protein sequence ID" value="KAK4469864.1"/>
    <property type="molecule type" value="Genomic_DNA"/>
</dbReference>
<dbReference type="Pfam" id="PF08523">
    <property type="entry name" value="MBF1"/>
    <property type="match status" value="1"/>
</dbReference>
<reference evidence="6" key="1">
    <citation type="submission" date="2022-04" db="EMBL/GenBank/DDBJ databases">
        <authorList>
            <person name="Xu L."/>
            <person name="Lv Z."/>
        </authorList>
    </citation>
    <scope>NUCLEOTIDE SEQUENCE</scope>
    <source>
        <strain evidence="6">LV_2022a</strain>
    </source>
</reference>
<feature type="transmembrane region" description="Helical" evidence="4">
    <location>
        <begin position="6"/>
        <end position="33"/>
    </location>
</feature>
<keyword evidence="4" id="KW-0812">Transmembrane</keyword>
<reference evidence="6" key="2">
    <citation type="journal article" date="2023" name="Infect Dis Poverty">
        <title>Chromosome-scale genome of the human blood fluke Schistosoma mekongi and its implications for public health.</title>
        <authorList>
            <person name="Zhou M."/>
            <person name="Xu L."/>
            <person name="Xu D."/>
            <person name="Chen W."/>
            <person name="Khan J."/>
            <person name="Hu Y."/>
            <person name="Huang H."/>
            <person name="Wei H."/>
            <person name="Zhang Y."/>
            <person name="Chusongsang P."/>
            <person name="Tanasarnprasert K."/>
            <person name="Hu X."/>
            <person name="Limpanont Y."/>
            <person name="Lv Z."/>
        </authorList>
    </citation>
    <scope>NUCLEOTIDE SEQUENCE</scope>
    <source>
        <strain evidence="6">LV_2022a</strain>
    </source>
</reference>
<keyword evidence="2" id="KW-0238">DNA-binding</keyword>
<dbReference type="InterPro" id="IPR010982">
    <property type="entry name" value="Lambda_DNA-bd_dom_sf"/>
</dbReference>
<dbReference type="PANTHER" id="PTHR10245">
    <property type="entry name" value="ENDOTHELIAL DIFFERENTIATION-RELATED FACTOR 1 MULTIPROTEIN BRIDGING FACTOR 1"/>
    <property type="match status" value="1"/>
</dbReference>
<evidence type="ECO:0000256" key="4">
    <source>
        <dbReference type="SAM" id="Phobius"/>
    </source>
</evidence>
<dbReference type="GO" id="GO:0003677">
    <property type="term" value="F:DNA binding"/>
    <property type="evidence" value="ECO:0007669"/>
    <property type="project" value="UniProtKB-KW"/>
</dbReference>
<keyword evidence="1" id="KW-0805">Transcription regulation</keyword>
<keyword evidence="3" id="KW-0804">Transcription</keyword>
<evidence type="ECO:0000313" key="7">
    <source>
        <dbReference type="Proteomes" id="UP001292079"/>
    </source>
</evidence>